<proteinExistence type="predicted"/>
<gene>
    <name evidence="2" type="ORF">PFICI_05417</name>
</gene>
<dbReference type="RefSeq" id="XP_007832189.1">
    <property type="nucleotide sequence ID" value="XM_007833998.1"/>
</dbReference>
<keyword evidence="1" id="KW-0732">Signal</keyword>
<dbReference type="Gene3D" id="1.20.1280.140">
    <property type="match status" value="1"/>
</dbReference>
<reference evidence="3" key="1">
    <citation type="journal article" date="2015" name="BMC Genomics">
        <title>Genomic and transcriptomic analysis of the endophytic fungus Pestalotiopsis fici reveals its lifestyle and high potential for synthesis of natural products.</title>
        <authorList>
            <person name="Wang X."/>
            <person name="Zhang X."/>
            <person name="Liu L."/>
            <person name="Xiang M."/>
            <person name="Wang W."/>
            <person name="Sun X."/>
            <person name="Che Y."/>
            <person name="Guo L."/>
            <person name="Liu G."/>
            <person name="Guo L."/>
            <person name="Wang C."/>
            <person name="Yin W.B."/>
            <person name="Stadler M."/>
            <person name="Zhang X."/>
            <person name="Liu X."/>
        </authorList>
    </citation>
    <scope>NUCLEOTIDE SEQUENCE [LARGE SCALE GENOMIC DNA]</scope>
    <source>
        <strain evidence="3">W106-1 / CGMCC3.15140</strain>
    </source>
</reference>
<dbReference type="InParanoid" id="W3XEB2"/>
<dbReference type="KEGG" id="pfy:PFICI_05417"/>
<keyword evidence="3" id="KW-1185">Reference proteome</keyword>
<evidence type="ECO:0000313" key="3">
    <source>
        <dbReference type="Proteomes" id="UP000030651"/>
    </source>
</evidence>
<dbReference type="AlphaFoldDB" id="W3XEB2"/>
<dbReference type="OrthoDB" id="3485059at2759"/>
<sequence length="170" mass="17851">MFSIALQLIFAVLTAAHRDVSQTLNDLHDITAGANNLTTITNAWDGQIAGANDISTSTNVLADLVDTANHHAAEGDVATSEDSVAIRDYITETSQPSVAASIDAVVARKADLDTAGASPDILDAMQSLKSKVDAYATTLWVITSEDQRDSVRSAIGQLDTDFAKVIGAFS</sequence>
<feature type="chain" id="PRO_5004834553" description="Fungal N-terminal domain-containing protein" evidence="1">
    <location>
        <begin position="17"/>
        <end position="170"/>
    </location>
</feature>
<name>W3XEB2_PESFW</name>
<dbReference type="GeneID" id="19270430"/>
<dbReference type="HOGENOM" id="CLU_1571191_0_0_1"/>
<dbReference type="Proteomes" id="UP000030651">
    <property type="component" value="Unassembled WGS sequence"/>
</dbReference>
<accession>W3XEB2</accession>
<dbReference type="OMA" id="DIFHQES"/>
<dbReference type="PANTHER" id="PTHR38123:SF1">
    <property type="entry name" value="HYDROPHOBIC SURFACE BINDING PROTEIN"/>
    <property type="match status" value="1"/>
</dbReference>
<dbReference type="InterPro" id="IPR021054">
    <property type="entry name" value="Cell_wall_mannoprotein_1"/>
</dbReference>
<protein>
    <recommendedName>
        <fullName evidence="4">Fungal N-terminal domain-containing protein</fullName>
    </recommendedName>
</protein>
<feature type="signal peptide" evidence="1">
    <location>
        <begin position="1"/>
        <end position="16"/>
    </location>
</feature>
<organism evidence="2 3">
    <name type="scientific">Pestalotiopsis fici (strain W106-1 / CGMCC3.15140)</name>
    <dbReference type="NCBI Taxonomy" id="1229662"/>
    <lineage>
        <taxon>Eukaryota</taxon>
        <taxon>Fungi</taxon>
        <taxon>Dikarya</taxon>
        <taxon>Ascomycota</taxon>
        <taxon>Pezizomycotina</taxon>
        <taxon>Sordariomycetes</taxon>
        <taxon>Xylariomycetidae</taxon>
        <taxon>Amphisphaeriales</taxon>
        <taxon>Sporocadaceae</taxon>
        <taxon>Pestalotiopsis</taxon>
    </lineage>
</organism>
<dbReference type="GO" id="GO:0005576">
    <property type="term" value="C:extracellular region"/>
    <property type="evidence" value="ECO:0007669"/>
    <property type="project" value="TreeGrafter"/>
</dbReference>
<dbReference type="EMBL" id="KI912111">
    <property type="protein sequence ID" value="ETS83541.1"/>
    <property type="molecule type" value="Genomic_DNA"/>
</dbReference>
<dbReference type="PANTHER" id="PTHR38123">
    <property type="entry name" value="CELL WALL SERINE-THREONINE-RICH GALACTOMANNOPROTEIN MP1 (AFU_ORTHOLOGUE AFUA_4G03240)"/>
    <property type="match status" value="1"/>
</dbReference>
<evidence type="ECO:0008006" key="4">
    <source>
        <dbReference type="Google" id="ProtNLM"/>
    </source>
</evidence>
<dbReference type="Pfam" id="PF12296">
    <property type="entry name" value="HsbA"/>
    <property type="match status" value="1"/>
</dbReference>
<evidence type="ECO:0000313" key="2">
    <source>
        <dbReference type="EMBL" id="ETS83541.1"/>
    </source>
</evidence>
<evidence type="ECO:0000256" key="1">
    <source>
        <dbReference type="SAM" id="SignalP"/>
    </source>
</evidence>